<organism evidence="11">
    <name type="scientific">Pseudogemmatithrix spongiicola</name>
    <dbReference type="NCBI Taxonomy" id="3062599"/>
    <lineage>
        <taxon>Bacteria</taxon>
        <taxon>Pseudomonadati</taxon>
        <taxon>Gemmatimonadota</taxon>
        <taxon>Gemmatimonadia</taxon>
        <taxon>Gemmatimonadales</taxon>
        <taxon>Gemmatimonadaceae</taxon>
        <taxon>Pseudogemmatithrix</taxon>
    </lineage>
</organism>
<dbReference type="Gene3D" id="3.20.20.80">
    <property type="entry name" value="Glycosidases"/>
    <property type="match status" value="1"/>
</dbReference>
<evidence type="ECO:0000256" key="7">
    <source>
        <dbReference type="SAM" id="MobiDB-lite"/>
    </source>
</evidence>
<dbReference type="GO" id="GO:0004563">
    <property type="term" value="F:beta-N-acetylhexosaminidase activity"/>
    <property type="evidence" value="ECO:0007669"/>
    <property type="project" value="UniProtKB-EC"/>
</dbReference>
<dbReference type="RefSeq" id="WP_367886640.1">
    <property type="nucleotide sequence ID" value="NZ_CP130612.1"/>
</dbReference>
<evidence type="ECO:0000259" key="10">
    <source>
        <dbReference type="Pfam" id="PF02838"/>
    </source>
</evidence>
<accession>A0AA49JXF2</accession>
<feature type="active site" description="Proton donor" evidence="6">
    <location>
        <position position="310"/>
    </location>
</feature>
<evidence type="ECO:0000256" key="4">
    <source>
        <dbReference type="ARBA" id="ARBA00022801"/>
    </source>
</evidence>
<comment type="catalytic activity">
    <reaction evidence="1">
        <text>Hydrolysis of terminal non-reducing N-acetyl-D-hexosamine residues in N-acetyl-beta-D-hexosaminides.</text>
        <dbReference type="EC" id="3.2.1.52"/>
    </reaction>
</comment>
<reference evidence="11" key="1">
    <citation type="submission" date="2023-07" db="EMBL/GenBank/DDBJ databases">
        <authorList>
            <person name="Haufschild T."/>
            <person name="Kallscheuer N."/>
            <person name="Hammer J."/>
            <person name="Kohn T."/>
            <person name="Kabuu M."/>
            <person name="Jogler M."/>
            <person name="Wohfarth N."/>
            <person name="Heuer A."/>
            <person name="Rohde M."/>
            <person name="van Teeseling M.C.F."/>
            <person name="Jogler C."/>
        </authorList>
    </citation>
    <scope>NUCLEOTIDE SEQUENCE</scope>
    <source>
        <strain evidence="11">Strain 138</strain>
        <strain evidence="12">Strain 318</strain>
    </source>
</reference>
<dbReference type="EMBL" id="CP130612">
    <property type="protein sequence ID" value="WKW10930.1"/>
    <property type="molecule type" value="Genomic_DNA"/>
</dbReference>
<evidence type="ECO:0000313" key="11">
    <source>
        <dbReference type="EMBL" id="WKW10930.1"/>
    </source>
</evidence>
<accession>A0AA49JRZ8</accession>
<evidence type="ECO:0000256" key="6">
    <source>
        <dbReference type="PIRSR" id="PIRSR625705-1"/>
    </source>
</evidence>
<name>A0AA49JRZ8_9BACT</name>
<evidence type="ECO:0000256" key="8">
    <source>
        <dbReference type="SAM" id="SignalP"/>
    </source>
</evidence>
<dbReference type="EMBL" id="CP130613">
    <property type="protein sequence ID" value="WKW13839.1"/>
    <property type="molecule type" value="Genomic_DNA"/>
</dbReference>
<dbReference type="SUPFAM" id="SSF51445">
    <property type="entry name" value="(Trans)glycosidases"/>
    <property type="match status" value="1"/>
</dbReference>
<feature type="domain" description="Glycoside hydrolase family 20 catalytic" evidence="9">
    <location>
        <begin position="171"/>
        <end position="384"/>
    </location>
</feature>
<evidence type="ECO:0000256" key="2">
    <source>
        <dbReference type="ARBA" id="ARBA00006285"/>
    </source>
</evidence>
<proteinExistence type="inferred from homology"/>
<dbReference type="InterPro" id="IPR029018">
    <property type="entry name" value="Hex-like_dom2"/>
</dbReference>
<dbReference type="GO" id="GO:0030203">
    <property type="term" value="P:glycosaminoglycan metabolic process"/>
    <property type="evidence" value="ECO:0007669"/>
    <property type="project" value="TreeGrafter"/>
</dbReference>
<dbReference type="AlphaFoldDB" id="A0AA49JRZ8"/>
<sequence length="724" mass="80383">MRPIALLAALLLPAALTAQASVEPASPPRLLPMPREIVRFDGSALFRAPISIAPGSERADIEAAEDFAAAMRERGFQAALHATSRGWHVTMLRNGSEQARRVLAQLSLRFEAPMREEGYILVTDTTGATLIAETAAGAFYGLQTLKQLFVGAGTSARLHRVTIRDWPAMRWRGAQDDISRGPMPTIEYQKRQVRLLASYKVNAFTLYFEHTLQFASQPVIAPPGGSMSREDVAELVAYAKRYHVTVIPQQQTFGHLHHALKLELYADLAETPHGHVLAPGQPGTLQFTRGIFAEIDSMFPSPFVHLGADETFELGAGRTKPMVADSGLGRVYINYLRDIVNTVRKPDKRYLFWGDIAMNSPELVNRLPKDLIAVGWDYWSRNNFDRYLKPFRDAGMETWVAPGVSNWNGVYPNSNTALPNIQGFIRDGQRAGATGVINTTWDDWGDAIFEQVWYGLVFGAAASWQSGESSIPAFQASYGLNFHGDTLGAIDAAQRHLMAAHAALQRSGAGDAGSYLFFLDPWSDEGVIETLRLRPHIAQVRIHAESALVQIAQARTQRHLREPSAVDAMELGARRIDWLGMKFQIADEVAQGVYALATLDTVTWKELAEFTGINGKLQDMRDGWVLTRELFERSWRYENRPYWLGNNLARYDVETQRWVERINAMDAARRKFTRERKLPDPQSVGVPSGLAPPRQAPMPCGGGSGRPPARRPVPPTPGQSPPLT</sequence>
<keyword evidence="8" id="KW-0732">Signal</keyword>
<gene>
    <name evidence="11" type="ORF">Strain138_000163</name>
    <name evidence="12" type="ORF">Strain318_000163</name>
</gene>
<feature type="signal peptide" evidence="8">
    <location>
        <begin position="1"/>
        <end position="20"/>
    </location>
</feature>
<feature type="compositionally biased region" description="Pro residues" evidence="7">
    <location>
        <begin position="710"/>
        <end position="724"/>
    </location>
</feature>
<feature type="chain" id="PRO_5041467685" description="beta-N-acetylhexosaminidase" evidence="8">
    <location>
        <begin position="21"/>
        <end position="724"/>
    </location>
</feature>
<dbReference type="Gene3D" id="3.30.379.10">
    <property type="entry name" value="Chitobiase/beta-hexosaminidase domain 2-like"/>
    <property type="match status" value="1"/>
</dbReference>
<keyword evidence="13" id="KW-1185">Reference proteome</keyword>
<evidence type="ECO:0000256" key="5">
    <source>
        <dbReference type="ARBA" id="ARBA00023295"/>
    </source>
</evidence>
<dbReference type="EC" id="3.2.1.52" evidence="3"/>
<evidence type="ECO:0000313" key="12">
    <source>
        <dbReference type="EMBL" id="WKW13839.1"/>
    </source>
</evidence>
<protein>
    <recommendedName>
        <fullName evidence="3">beta-N-acetylhexosaminidase</fullName>
        <ecNumber evidence="3">3.2.1.52</ecNumber>
    </recommendedName>
</protein>
<feature type="domain" description="Beta-hexosaminidase bacterial type N-terminal" evidence="10">
    <location>
        <begin position="28"/>
        <end position="166"/>
    </location>
</feature>
<dbReference type="PANTHER" id="PTHR22600">
    <property type="entry name" value="BETA-HEXOSAMINIDASE"/>
    <property type="match status" value="1"/>
</dbReference>
<keyword evidence="4" id="KW-0378">Hydrolase</keyword>
<keyword evidence="5" id="KW-0326">Glycosidase</keyword>
<evidence type="ECO:0000256" key="3">
    <source>
        <dbReference type="ARBA" id="ARBA00012663"/>
    </source>
</evidence>
<dbReference type="GO" id="GO:0005975">
    <property type="term" value="P:carbohydrate metabolic process"/>
    <property type="evidence" value="ECO:0007669"/>
    <property type="project" value="InterPro"/>
</dbReference>
<dbReference type="Pfam" id="PF00728">
    <property type="entry name" value="Glyco_hydro_20"/>
    <property type="match status" value="1"/>
</dbReference>
<dbReference type="PRINTS" id="PR00738">
    <property type="entry name" value="GLHYDRLASE20"/>
</dbReference>
<dbReference type="InterPro" id="IPR017853">
    <property type="entry name" value="GH"/>
</dbReference>
<dbReference type="KEGG" id="pspc:Strain318_000163"/>
<feature type="region of interest" description="Disordered" evidence="7">
    <location>
        <begin position="672"/>
        <end position="724"/>
    </location>
</feature>
<evidence type="ECO:0000256" key="1">
    <source>
        <dbReference type="ARBA" id="ARBA00001231"/>
    </source>
</evidence>
<comment type="similarity">
    <text evidence="2">Belongs to the glycosyl hydrolase 20 family.</text>
</comment>
<evidence type="ECO:0000313" key="13">
    <source>
        <dbReference type="Proteomes" id="UP001229955"/>
    </source>
</evidence>
<dbReference type="Proteomes" id="UP001229955">
    <property type="component" value="Chromosome"/>
</dbReference>
<dbReference type="Pfam" id="PF02838">
    <property type="entry name" value="Glyco_hydro_20b"/>
    <property type="match status" value="1"/>
</dbReference>
<dbReference type="InterPro" id="IPR015883">
    <property type="entry name" value="Glyco_hydro_20_cat"/>
</dbReference>
<dbReference type="SUPFAM" id="SSF55545">
    <property type="entry name" value="beta-N-acetylhexosaminidase-like domain"/>
    <property type="match status" value="1"/>
</dbReference>
<dbReference type="InterPro" id="IPR025705">
    <property type="entry name" value="Beta_hexosaminidase_sua/sub"/>
</dbReference>
<evidence type="ECO:0000259" key="9">
    <source>
        <dbReference type="Pfam" id="PF00728"/>
    </source>
</evidence>
<dbReference type="InterPro" id="IPR015882">
    <property type="entry name" value="HEX_bac_N"/>
</dbReference>
<dbReference type="GO" id="GO:0016020">
    <property type="term" value="C:membrane"/>
    <property type="evidence" value="ECO:0007669"/>
    <property type="project" value="TreeGrafter"/>
</dbReference>
<dbReference type="PANTHER" id="PTHR22600:SF57">
    <property type="entry name" value="BETA-N-ACETYLHEXOSAMINIDASE"/>
    <property type="match status" value="1"/>
</dbReference>